<reference evidence="8 11" key="1">
    <citation type="journal article" date="2015" name="Parasit. Vectors">
        <title>Draft genome of the scabies mite.</title>
        <authorList>
            <person name="Rider S.D.Jr."/>
            <person name="Morgan M.S."/>
            <person name="Arlian L.G."/>
        </authorList>
    </citation>
    <scope>NUCLEOTIDE SEQUENCE [LARGE SCALE GENOMIC DNA]</scope>
    <source>
        <strain evidence="8">Arlian Lab</strain>
    </source>
</reference>
<evidence type="ECO:0000256" key="4">
    <source>
        <dbReference type="ARBA" id="ARBA00048707"/>
    </source>
</evidence>
<dbReference type="EnsemblMetazoa" id="SSS_7841s_mrna">
    <property type="protein sequence ID" value="KAF7494495.1"/>
    <property type="gene ID" value="SSS_7841"/>
</dbReference>
<dbReference type="GO" id="GO:0004045">
    <property type="term" value="F:peptidyl-tRNA hydrolase activity"/>
    <property type="evidence" value="ECO:0007669"/>
    <property type="project" value="UniProtKB-EC"/>
</dbReference>
<dbReference type="OMA" id="MAYKWDE"/>
<evidence type="ECO:0000313" key="7">
    <source>
        <dbReference type="EMBL" id="KAF7494495.1"/>
    </source>
</evidence>
<feature type="region of interest" description="Disordered" evidence="5">
    <location>
        <begin position="79"/>
        <end position="103"/>
    </location>
</feature>
<dbReference type="VEuPathDB" id="VectorBase:SSCA004263"/>
<keyword evidence="10" id="KW-1185">Reference proteome</keyword>
<reference evidence="7" key="3">
    <citation type="submission" date="2020-01" db="EMBL/GenBank/DDBJ databases">
        <authorList>
            <person name="Korhonen P.K.K."/>
            <person name="Guangxu M.G."/>
            <person name="Wang T.W."/>
            <person name="Stroehlein A.J.S."/>
            <person name="Young N.D."/>
            <person name="Ang C.-S.A."/>
            <person name="Fernando D.W.F."/>
            <person name="Lu H.L."/>
            <person name="Taylor S.T."/>
            <person name="Ehtesham M.E.M."/>
            <person name="Najaraj S.H.N."/>
            <person name="Harsha G.H.G."/>
            <person name="Madugundu A.M."/>
            <person name="Renuse S.R."/>
            <person name="Holt D.H."/>
            <person name="Pandey A.P."/>
            <person name="Papenfuss A.P."/>
            <person name="Gasser R.B.G."/>
            <person name="Fischer K.F."/>
        </authorList>
    </citation>
    <scope>NUCLEOTIDE SEQUENCE</scope>
    <source>
        <strain evidence="7">SSS_KF_BRIS2020</strain>
    </source>
</reference>
<dbReference type="PROSITE" id="PS50030">
    <property type="entry name" value="UBA"/>
    <property type="match status" value="1"/>
</dbReference>
<dbReference type="AlphaFoldDB" id="A0A131ZTI3"/>
<gene>
    <name evidence="8" type="ORF">QR98_0005040</name>
    <name evidence="7" type="ORF">SSS_7841</name>
</gene>
<feature type="region of interest" description="Disordered" evidence="5">
    <location>
        <begin position="1"/>
        <end position="29"/>
    </location>
</feature>
<accession>A0A131ZTI3</accession>
<organism evidence="8 11">
    <name type="scientific">Sarcoptes scabiei</name>
    <name type="common">Itch mite</name>
    <name type="synonym">Acarus scabiei</name>
    <dbReference type="NCBI Taxonomy" id="52283"/>
    <lineage>
        <taxon>Eukaryota</taxon>
        <taxon>Metazoa</taxon>
        <taxon>Ecdysozoa</taxon>
        <taxon>Arthropoda</taxon>
        <taxon>Chelicerata</taxon>
        <taxon>Arachnida</taxon>
        <taxon>Acari</taxon>
        <taxon>Acariformes</taxon>
        <taxon>Sarcoptiformes</taxon>
        <taxon>Astigmata</taxon>
        <taxon>Psoroptidia</taxon>
        <taxon>Sarcoptoidea</taxon>
        <taxon>Sarcoptidae</taxon>
        <taxon>Sarcoptinae</taxon>
        <taxon>Sarcoptes</taxon>
    </lineage>
</organism>
<evidence type="ECO:0000256" key="1">
    <source>
        <dbReference type="ARBA" id="ARBA00013260"/>
    </source>
</evidence>
<dbReference type="PANTHER" id="PTHR12649:SF29">
    <property type="entry name" value="AMINOACYL-TRNA HYDROLASE"/>
    <property type="match status" value="1"/>
</dbReference>
<dbReference type="FunFam" id="3.40.1490.10:FF:000002">
    <property type="entry name" value="Peptidyl-tRNA hydrolase 2, mitochondrial"/>
    <property type="match status" value="1"/>
</dbReference>
<dbReference type="InterPro" id="IPR023476">
    <property type="entry name" value="Pep_tRNA_hydro_II_dom_sf"/>
</dbReference>
<name>A0A131ZTI3_SARSC</name>
<dbReference type="SUPFAM" id="SSF102462">
    <property type="entry name" value="Peptidyl-tRNA hydrolase II"/>
    <property type="match status" value="1"/>
</dbReference>
<sequence>MDQHRPSPDGADMDDASSTIVNLSRPDDSAKWDVDQNHLNALTAMGFPPLSAFNALFYVKNESVDAAIEWILNHQDDLDVSSDDETRQTEPINRNNLLESSSSSLMNNEENAHDLYKMVFVVNSQLSMGTGKIAAQVAHATLGLHRLLLQQQNRYGESLLEWTEYGETKIVLKGDNTNHLVDLENQAINLMLPCYMVHDAGKTQVKAGSCTVLGIFGSVNQVNKVTGKLNLY</sequence>
<comment type="catalytic activity">
    <reaction evidence="4">
        <text>an N-acyl-L-alpha-aminoacyl-tRNA + H2O = an N-acyl-L-amino acid + a tRNA + H(+)</text>
        <dbReference type="Rhea" id="RHEA:54448"/>
        <dbReference type="Rhea" id="RHEA-COMP:10123"/>
        <dbReference type="Rhea" id="RHEA-COMP:13883"/>
        <dbReference type="ChEBI" id="CHEBI:15377"/>
        <dbReference type="ChEBI" id="CHEBI:15378"/>
        <dbReference type="ChEBI" id="CHEBI:59874"/>
        <dbReference type="ChEBI" id="CHEBI:78442"/>
        <dbReference type="ChEBI" id="CHEBI:138191"/>
        <dbReference type="EC" id="3.1.1.29"/>
    </reaction>
</comment>
<feature type="domain" description="UBA" evidence="6">
    <location>
        <begin position="33"/>
        <end position="74"/>
    </location>
</feature>
<dbReference type="Pfam" id="PF22562">
    <property type="entry name" value="UBA_7"/>
    <property type="match status" value="1"/>
</dbReference>
<dbReference type="Proteomes" id="UP000070412">
    <property type="component" value="Unassembled WGS sequence"/>
</dbReference>
<evidence type="ECO:0000313" key="9">
    <source>
        <dbReference type="EnsemblMetazoa" id="KAF7494495.1"/>
    </source>
</evidence>
<comment type="similarity">
    <text evidence="3">Belongs to the PTH2 family.</text>
</comment>
<evidence type="ECO:0000313" key="10">
    <source>
        <dbReference type="Proteomes" id="UP000070412"/>
    </source>
</evidence>
<evidence type="ECO:0000256" key="5">
    <source>
        <dbReference type="SAM" id="MobiDB-lite"/>
    </source>
</evidence>
<dbReference type="EMBL" id="JXLN01000939">
    <property type="protein sequence ID" value="KPM02098.1"/>
    <property type="molecule type" value="Genomic_DNA"/>
</dbReference>
<dbReference type="Gene3D" id="1.10.8.10">
    <property type="entry name" value="DNA helicase RuvA subunit, C-terminal domain"/>
    <property type="match status" value="1"/>
</dbReference>
<dbReference type="GO" id="GO:0005829">
    <property type="term" value="C:cytosol"/>
    <property type="evidence" value="ECO:0007669"/>
    <property type="project" value="TreeGrafter"/>
</dbReference>
<dbReference type="Proteomes" id="UP000616769">
    <property type="component" value="Unassembled WGS sequence"/>
</dbReference>
<evidence type="ECO:0000259" key="6">
    <source>
        <dbReference type="PROSITE" id="PS50030"/>
    </source>
</evidence>
<proteinExistence type="inferred from homology"/>
<evidence type="ECO:0000256" key="3">
    <source>
        <dbReference type="ARBA" id="ARBA00038050"/>
    </source>
</evidence>
<dbReference type="InterPro" id="IPR015940">
    <property type="entry name" value="UBA"/>
</dbReference>
<dbReference type="CDD" id="cd02430">
    <property type="entry name" value="PTH2"/>
    <property type="match status" value="1"/>
</dbReference>
<evidence type="ECO:0000256" key="2">
    <source>
        <dbReference type="ARBA" id="ARBA00022801"/>
    </source>
</evidence>
<dbReference type="SUPFAM" id="SSF46934">
    <property type="entry name" value="UBA-like"/>
    <property type="match status" value="1"/>
</dbReference>
<dbReference type="InterPro" id="IPR009060">
    <property type="entry name" value="UBA-like_sf"/>
</dbReference>
<protein>
    <recommendedName>
        <fullName evidence="1">peptidyl-tRNA hydrolase</fullName>
        <ecNumber evidence="1">3.1.1.29</ecNumber>
    </recommendedName>
</protein>
<dbReference type="EC" id="3.1.1.29" evidence="1"/>
<dbReference type="EMBL" id="WVUK01000053">
    <property type="protein sequence ID" value="KAF7494495.1"/>
    <property type="molecule type" value="Genomic_DNA"/>
</dbReference>
<dbReference type="OrthoDB" id="1733656at2759"/>
<dbReference type="PANTHER" id="PTHR12649">
    <property type="entry name" value="PEPTIDYL-TRNA HYDROLASE 2"/>
    <property type="match status" value="1"/>
</dbReference>
<evidence type="ECO:0000313" key="11">
    <source>
        <dbReference type="Proteomes" id="UP000616769"/>
    </source>
</evidence>
<reference evidence="10" key="2">
    <citation type="journal article" date="2020" name="PLoS Negl. Trop. Dis.">
        <title>High-quality nuclear genome for Sarcoptes scabiei-A critical resource for a neglected parasite.</title>
        <authorList>
            <person name="Korhonen P.K."/>
            <person name="Gasser R.B."/>
            <person name="Ma G."/>
            <person name="Wang T."/>
            <person name="Stroehlein A.J."/>
            <person name="Young N.D."/>
            <person name="Ang C.S."/>
            <person name="Fernando D.D."/>
            <person name="Lu H.C."/>
            <person name="Taylor S."/>
            <person name="Reynolds S.L."/>
            <person name="Mofiz E."/>
            <person name="Najaraj S.H."/>
            <person name="Gowda H."/>
            <person name="Madugundu A."/>
            <person name="Renuse S."/>
            <person name="Holt D."/>
            <person name="Pandey A."/>
            <person name="Papenfuss A.T."/>
            <person name="Fischer K."/>
        </authorList>
    </citation>
    <scope>NUCLEOTIDE SEQUENCE [LARGE SCALE GENOMIC DNA]</scope>
</reference>
<dbReference type="InterPro" id="IPR002833">
    <property type="entry name" value="PTH2"/>
</dbReference>
<dbReference type="Pfam" id="PF01981">
    <property type="entry name" value="PTH2"/>
    <property type="match status" value="1"/>
</dbReference>
<reference evidence="9" key="4">
    <citation type="submission" date="2022-06" db="UniProtKB">
        <authorList>
            <consortium name="EnsemblMetazoa"/>
        </authorList>
    </citation>
    <scope>IDENTIFICATION</scope>
</reference>
<keyword evidence="2 8" id="KW-0378">Hydrolase</keyword>
<evidence type="ECO:0000313" key="8">
    <source>
        <dbReference type="EMBL" id="KPM02098.1"/>
    </source>
</evidence>
<dbReference type="NCBIfam" id="TIGR00283">
    <property type="entry name" value="arch_pth2"/>
    <property type="match status" value="1"/>
</dbReference>
<dbReference type="Gene3D" id="3.40.1490.10">
    <property type="entry name" value="Bit1"/>
    <property type="match status" value="1"/>
</dbReference>